<accession>A0A9W9RRU7</accession>
<organism evidence="2 3">
    <name type="scientific">Penicillium concentricum</name>
    <dbReference type="NCBI Taxonomy" id="293559"/>
    <lineage>
        <taxon>Eukaryota</taxon>
        <taxon>Fungi</taxon>
        <taxon>Dikarya</taxon>
        <taxon>Ascomycota</taxon>
        <taxon>Pezizomycotina</taxon>
        <taxon>Eurotiomycetes</taxon>
        <taxon>Eurotiomycetidae</taxon>
        <taxon>Eurotiales</taxon>
        <taxon>Aspergillaceae</taxon>
        <taxon>Penicillium</taxon>
    </lineage>
</organism>
<dbReference type="AlphaFoldDB" id="A0A9W9RRU7"/>
<proteinExistence type="predicted"/>
<dbReference type="OrthoDB" id="4248209at2759"/>
<keyword evidence="3" id="KW-1185">Reference proteome</keyword>
<name>A0A9W9RRU7_9EURO</name>
<dbReference type="Proteomes" id="UP001147752">
    <property type="component" value="Unassembled WGS sequence"/>
</dbReference>
<dbReference type="GeneID" id="81465039"/>
<gene>
    <name evidence="2" type="ORF">N7517_008126</name>
</gene>
<feature type="signal peptide" evidence="1">
    <location>
        <begin position="1"/>
        <end position="17"/>
    </location>
</feature>
<sequence length="98" mass="10535">MRLETPFILGLAKSASALWLVTYYTTTDCSGAGKKVGGFEAGCCTLENDTESDMVSKDSGKNISLSTGSTYIPRYEDSILSGVIDRCLNAAIRSFLSY</sequence>
<reference evidence="2" key="2">
    <citation type="journal article" date="2023" name="IMA Fungus">
        <title>Comparative genomic study of the Penicillium genus elucidates a diverse pangenome and 15 lateral gene transfer events.</title>
        <authorList>
            <person name="Petersen C."/>
            <person name="Sorensen T."/>
            <person name="Nielsen M.R."/>
            <person name="Sondergaard T.E."/>
            <person name="Sorensen J.L."/>
            <person name="Fitzpatrick D.A."/>
            <person name="Frisvad J.C."/>
            <person name="Nielsen K.L."/>
        </authorList>
    </citation>
    <scope>NUCLEOTIDE SEQUENCE</scope>
    <source>
        <strain evidence="2">IBT 3081</strain>
    </source>
</reference>
<protein>
    <submittedName>
        <fullName evidence="2">Uncharacterized protein</fullName>
    </submittedName>
</protein>
<dbReference type="EMBL" id="JAPZBT010000003">
    <property type="protein sequence ID" value="KAJ5365240.1"/>
    <property type="molecule type" value="Genomic_DNA"/>
</dbReference>
<comment type="caution">
    <text evidence="2">The sequence shown here is derived from an EMBL/GenBank/DDBJ whole genome shotgun (WGS) entry which is preliminary data.</text>
</comment>
<dbReference type="RefSeq" id="XP_056576707.1">
    <property type="nucleotide sequence ID" value="XM_056725856.1"/>
</dbReference>
<evidence type="ECO:0000256" key="1">
    <source>
        <dbReference type="SAM" id="SignalP"/>
    </source>
</evidence>
<feature type="chain" id="PRO_5040842024" evidence="1">
    <location>
        <begin position="18"/>
        <end position="98"/>
    </location>
</feature>
<evidence type="ECO:0000313" key="3">
    <source>
        <dbReference type="Proteomes" id="UP001147752"/>
    </source>
</evidence>
<keyword evidence="1" id="KW-0732">Signal</keyword>
<reference evidence="2" key="1">
    <citation type="submission" date="2022-12" db="EMBL/GenBank/DDBJ databases">
        <authorList>
            <person name="Petersen C."/>
        </authorList>
    </citation>
    <scope>NUCLEOTIDE SEQUENCE</scope>
    <source>
        <strain evidence="2">IBT 3081</strain>
    </source>
</reference>
<evidence type="ECO:0000313" key="2">
    <source>
        <dbReference type="EMBL" id="KAJ5365240.1"/>
    </source>
</evidence>